<keyword evidence="2" id="KW-1185">Reference proteome</keyword>
<dbReference type="EMBL" id="JACOPV010000008">
    <property type="protein sequence ID" value="MBM5458613.1"/>
    <property type="molecule type" value="Genomic_DNA"/>
</dbReference>
<name>A0ABS2BYC2_9PSED</name>
<protein>
    <submittedName>
        <fullName evidence="1">Uncharacterized protein</fullName>
    </submittedName>
</protein>
<evidence type="ECO:0000313" key="2">
    <source>
        <dbReference type="Proteomes" id="UP000745663"/>
    </source>
</evidence>
<dbReference type="RefSeq" id="WP_203584553.1">
    <property type="nucleotide sequence ID" value="NZ_JACOPV010000008.1"/>
</dbReference>
<dbReference type="Proteomes" id="UP000745663">
    <property type="component" value="Unassembled WGS sequence"/>
</dbReference>
<evidence type="ECO:0000313" key="1">
    <source>
        <dbReference type="EMBL" id="MBM5458613.1"/>
    </source>
</evidence>
<reference evidence="1 2" key="1">
    <citation type="submission" date="2020-08" db="EMBL/GenBank/DDBJ databases">
        <title>Description of novel Pseudomonas species.</title>
        <authorList>
            <person name="Duman M."/>
            <person name="Mulet M."/>
            <person name="Altun S."/>
            <person name="Saticioglu I.B."/>
            <person name="Lalucat J."/>
            <person name="Garcia-Valdes E."/>
        </authorList>
    </citation>
    <scope>NUCLEOTIDE SEQUENCE [LARGE SCALE GENOMIC DNA]</scope>
    <source>
        <strain evidence="1 2">P66</strain>
    </source>
</reference>
<proteinExistence type="predicted"/>
<comment type="caution">
    <text evidence="1">The sequence shown here is derived from an EMBL/GenBank/DDBJ whole genome shotgun (WGS) entry which is preliminary data.</text>
</comment>
<accession>A0ABS2BYC2</accession>
<sequence length="102" mass="11302">MYTKAQLSNLFDLISNLGNVSPTAPSDMAAAQAEVNRLMQLDQEMLLVCHEHRHGVTNYPVLAPRGTVLGEAQMRAMLAEEFEPEIGEYLNYEVLGNPALIE</sequence>
<gene>
    <name evidence="1" type="ORF">H8F21_13670</name>
</gene>
<organism evidence="1 2">
    <name type="scientific">Pseudomonas arcuscaelestis</name>
    <dbReference type="NCBI Taxonomy" id="2710591"/>
    <lineage>
        <taxon>Bacteria</taxon>
        <taxon>Pseudomonadati</taxon>
        <taxon>Pseudomonadota</taxon>
        <taxon>Gammaproteobacteria</taxon>
        <taxon>Pseudomonadales</taxon>
        <taxon>Pseudomonadaceae</taxon>
        <taxon>Pseudomonas</taxon>
    </lineage>
</organism>